<evidence type="ECO:0000313" key="2">
    <source>
        <dbReference type="Proteomes" id="UP000325780"/>
    </source>
</evidence>
<dbReference type="OrthoDB" id="5422905at2759"/>
<protein>
    <submittedName>
        <fullName evidence="1">Uncharacterized protein</fullName>
    </submittedName>
</protein>
<evidence type="ECO:0000313" key="1">
    <source>
        <dbReference type="EMBL" id="KAE8154432.1"/>
    </source>
</evidence>
<dbReference type="AlphaFoldDB" id="A0A5N6U754"/>
<accession>A0A5N6U754</accession>
<organism evidence="1 2">
    <name type="scientific">Aspergillus avenaceus</name>
    <dbReference type="NCBI Taxonomy" id="36643"/>
    <lineage>
        <taxon>Eukaryota</taxon>
        <taxon>Fungi</taxon>
        <taxon>Dikarya</taxon>
        <taxon>Ascomycota</taxon>
        <taxon>Pezizomycotina</taxon>
        <taxon>Eurotiomycetes</taxon>
        <taxon>Eurotiomycetidae</taxon>
        <taxon>Eurotiales</taxon>
        <taxon>Aspergillaceae</taxon>
        <taxon>Aspergillus</taxon>
        <taxon>Aspergillus subgen. Circumdati</taxon>
    </lineage>
</organism>
<proteinExistence type="predicted"/>
<keyword evidence="2" id="KW-1185">Reference proteome</keyword>
<dbReference type="EMBL" id="ML742029">
    <property type="protein sequence ID" value="KAE8154432.1"/>
    <property type="molecule type" value="Genomic_DNA"/>
</dbReference>
<dbReference type="Proteomes" id="UP000325780">
    <property type="component" value="Unassembled WGS sequence"/>
</dbReference>
<gene>
    <name evidence="1" type="ORF">BDV25DRAFT_135866</name>
</gene>
<name>A0A5N6U754_ASPAV</name>
<reference evidence="1 2" key="1">
    <citation type="submission" date="2019-04" db="EMBL/GenBank/DDBJ databases">
        <title>Friends and foes A comparative genomics study of 23 Aspergillus species from section Flavi.</title>
        <authorList>
            <consortium name="DOE Joint Genome Institute"/>
            <person name="Kjaerbolling I."/>
            <person name="Vesth T."/>
            <person name="Frisvad J.C."/>
            <person name="Nybo J.L."/>
            <person name="Theobald S."/>
            <person name="Kildgaard S."/>
            <person name="Isbrandt T."/>
            <person name="Kuo A."/>
            <person name="Sato A."/>
            <person name="Lyhne E.K."/>
            <person name="Kogle M.E."/>
            <person name="Wiebenga A."/>
            <person name="Kun R.S."/>
            <person name="Lubbers R.J."/>
            <person name="Makela M.R."/>
            <person name="Barry K."/>
            <person name="Chovatia M."/>
            <person name="Clum A."/>
            <person name="Daum C."/>
            <person name="Haridas S."/>
            <person name="He G."/>
            <person name="LaButti K."/>
            <person name="Lipzen A."/>
            <person name="Mondo S."/>
            <person name="Riley R."/>
            <person name="Salamov A."/>
            <person name="Simmons B.A."/>
            <person name="Magnuson J.K."/>
            <person name="Henrissat B."/>
            <person name="Mortensen U.H."/>
            <person name="Larsen T.O."/>
            <person name="Devries R.P."/>
            <person name="Grigoriev I.V."/>
            <person name="Machida M."/>
            <person name="Baker S.E."/>
            <person name="Andersen M.R."/>
        </authorList>
    </citation>
    <scope>NUCLEOTIDE SEQUENCE [LARGE SCALE GENOMIC DNA]</scope>
    <source>
        <strain evidence="1 2">IBT 18842</strain>
    </source>
</reference>
<sequence length="152" mass="17080">MPPRAFISGPLSTGPSQTYFKTHYIPKINTAIAKGHHFVIGPIPSGVDKEALEYLLSYPVPPAHITIFVTSTEDRMWGDMFRARGVRVHVVEGWEVTSGDRDAAMTAASVYDILRWRTEEEARAFYGSLYREGHVTNTERNWLRRVGEGSLG</sequence>